<protein>
    <submittedName>
        <fullName evidence="3">Uncharacterized protein</fullName>
    </submittedName>
</protein>
<feature type="compositionally biased region" description="Low complexity" evidence="1">
    <location>
        <begin position="284"/>
        <end position="301"/>
    </location>
</feature>
<dbReference type="Proteomes" id="UP000319257">
    <property type="component" value="Unassembled WGS sequence"/>
</dbReference>
<feature type="compositionally biased region" description="Basic residues" evidence="1">
    <location>
        <begin position="313"/>
        <end position="322"/>
    </location>
</feature>
<comment type="caution">
    <text evidence="3">The sequence shown here is derived from an EMBL/GenBank/DDBJ whole genome shotgun (WGS) entry which is preliminary data.</text>
</comment>
<dbReference type="RefSeq" id="XP_031000601.1">
    <property type="nucleotide sequence ID" value="XM_031134172.1"/>
</dbReference>
<feature type="compositionally biased region" description="Low complexity" evidence="1">
    <location>
        <begin position="323"/>
        <end position="338"/>
    </location>
</feature>
<dbReference type="InParanoid" id="A0A507BQ24"/>
<gene>
    <name evidence="3" type="ORF">E0L32_011442</name>
</gene>
<feature type="region of interest" description="Disordered" evidence="1">
    <location>
        <begin position="42"/>
        <end position="68"/>
    </location>
</feature>
<keyword evidence="2" id="KW-0812">Transmembrane</keyword>
<keyword evidence="4" id="KW-1185">Reference proteome</keyword>
<evidence type="ECO:0000256" key="2">
    <source>
        <dbReference type="SAM" id="Phobius"/>
    </source>
</evidence>
<evidence type="ECO:0000313" key="4">
    <source>
        <dbReference type="Proteomes" id="UP000319257"/>
    </source>
</evidence>
<feature type="region of interest" description="Disordered" evidence="1">
    <location>
        <begin position="313"/>
        <end position="390"/>
    </location>
</feature>
<dbReference type="OrthoDB" id="4940902at2759"/>
<sequence length="390" mass="41405">MQKTSWLVASIVTDVIMSGLLVGIITIAARAGIPSNCGGLTKNPPLDVKEPPKEPYTTHGFSNQSDGKKGKLDNLCALERGYYFIAVAIMFSYILTIVLTVLAIARDAYARRFKADYRLLYRGGGTAAERALFFGNSTYELDESDKPSDDPRLQTPRSSPTAAGALQGQPPQAPPSEGVMSARQSLRVAPAPGPPMHHQQQLAAGGGLHIQAPPPPQQQQRHQQAFAQSPQATSPATMHFIPSPTSPIRHHHNHHHHQQGPPPPIPPRIPTPPSGSMSPPPSKPLVLVPGLASDESQSDAAAAAMITDGARYRDHHQHHHHAGGSSSSSSSAYGPHHQAGLLPPAYTPSTQADMPGHGAGESNEMRLSGYVKGETRAQAMKDSSGRGPGL</sequence>
<dbReference type="EMBL" id="SKBQ01000106">
    <property type="protein sequence ID" value="TPX18890.1"/>
    <property type="molecule type" value="Genomic_DNA"/>
</dbReference>
<feature type="region of interest" description="Disordered" evidence="1">
    <location>
        <begin position="140"/>
        <end position="301"/>
    </location>
</feature>
<feature type="compositionally biased region" description="Low complexity" evidence="1">
    <location>
        <begin position="218"/>
        <end position="231"/>
    </location>
</feature>
<name>A0A507BQ24_9PEZI</name>
<dbReference type="GeneID" id="41978889"/>
<dbReference type="AlphaFoldDB" id="A0A507BQ24"/>
<proteinExistence type="predicted"/>
<feature type="transmembrane region" description="Helical" evidence="2">
    <location>
        <begin position="82"/>
        <end position="105"/>
    </location>
</feature>
<feature type="transmembrane region" description="Helical" evidence="2">
    <location>
        <begin position="7"/>
        <end position="33"/>
    </location>
</feature>
<keyword evidence="2" id="KW-1133">Transmembrane helix</keyword>
<evidence type="ECO:0000256" key="1">
    <source>
        <dbReference type="SAM" id="MobiDB-lite"/>
    </source>
</evidence>
<organism evidence="3 4">
    <name type="scientific">Thyridium curvatum</name>
    <dbReference type="NCBI Taxonomy" id="1093900"/>
    <lineage>
        <taxon>Eukaryota</taxon>
        <taxon>Fungi</taxon>
        <taxon>Dikarya</taxon>
        <taxon>Ascomycota</taxon>
        <taxon>Pezizomycotina</taxon>
        <taxon>Sordariomycetes</taxon>
        <taxon>Sordariomycetidae</taxon>
        <taxon>Thyridiales</taxon>
        <taxon>Thyridiaceae</taxon>
        <taxon>Thyridium</taxon>
    </lineage>
</organism>
<feature type="compositionally biased region" description="Basic residues" evidence="1">
    <location>
        <begin position="248"/>
        <end position="258"/>
    </location>
</feature>
<evidence type="ECO:0000313" key="3">
    <source>
        <dbReference type="EMBL" id="TPX18890.1"/>
    </source>
</evidence>
<feature type="compositionally biased region" description="Pro residues" evidence="1">
    <location>
        <begin position="260"/>
        <end position="283"/>
    </location>
</feature>
<reference evidence="3 4" key="1">
    <citation type="submission" date="2019-06" db="EMBL/GenBank/DDBJ databases">
        <title>Draft genome sequence of the filamentous fungus Phialemoniopsis curvata isolated from diesel fuel.</title>
        <authorList>
            <person name="Varaljay V.A."/>
            <person name="Lyon W.J."/>
            <person name="Crouch A.L."/>
            <person name="Drake C.E."/>
            <person name="Hollomon J.M."/>
            <person name="Nadeau L.J."/>
            <person name="Nunn H.S."/>
            <person name="Stevenson B.S."/>
            <person name="Bojanowski C.L."/>
            <person name="Crookes-Goodson W.J."/>
        </authorList>
    </citation>
    <scope>NUCLEOTIDE SEQUENCE [LARGE SCALE GENOMIC DNA]</scope>
    <source>
        <strain evidence="3 4">D216</strain>
    </source>
</reference>
<keyword evidence="2" id="KW-0472">Membrane</keyword>
<accession>A0A507BQ24</accession>